<evidence type="ECO:0008006" key="3">
    <source>
        <dbReference type="Google" id="ProtNLM"/>
    </source>
</evidence>
<gene>
    <name evidence="1" type="ORF">AGR2A_pa80040</name>
</gene>
<proteinExistence type="predicted"/>
<reference evidence="1 2" key="1">
    <citation type="submission" date="2016-01" db="EMBL/GenBank/DDBJ databases">
        <authorList>
            <person name="Regsiter A."/>
            <person name="william w."/>
        </authorList>
    </citation>
    <scope>NUCLEOTIDE SEQUENCE [LARGE SCALE GENOMIC DNA]</scope>
    <source>
        <strain evidence="1 2">CFBP 5494</strain>
    </source>
</reference>
<dbReference type="EMBL" id="FBVY01000046">
    <property type="protein sequence ID" value="CUX03077.1"/>
    <property type="molecule type" value="Genomic_DNA"/>
</dbReference>
<name>A0A9W5B7E5_9HYPH</name>
<protein>
    <recommendedName>
        <fullName evidence="3">Transposase</fullName>
    </recommendedName>
</protein>
<keyword evidence="2" id="KW-1185">Reference proteome</keyword>
<dbReference type="Proteomes" id="UP000191933">
    <property type="component" value="Unassembled WGS sequence"/>
</dbReference>
<dbReference type="AlphaFoldDB" id="A0A9W5B7E5"/>
<evidence type="ECO:0000313" key="1">
    <source>
        <dbReference type="EMBL" id="CUX03077.1"/>
    </source>
</evidence>
<accession>A0A9W5B7E5</accession>
<evidence type="ECO:0000313" key="2">
    <source>
        <dbReference type="Proteomes" id="UP000191933"/>
    </source>
</evidence>
<organism evidence="1 2">
    <name type="scientific">Agrobacterium genomosp. 2 str. CFBP 5494</name>
    <dbReference type="NCBI Taxonomy" id="1183436"/>
    <lineage>
        <taxon>Bacteria</taxon>
        <taxon>Pseudomonadati</taxon>
        <taxon>Pseudomonadota</taxon>
        <taxon>Alphaproteobacteria</taxon>
        <taxon>Hyphomicrobiales</taxon>
        <taxon>Rhizobiaceae</taxon>
        <taxon>Rhizobium/Agrobacterium group</taxon>
        <taxon>Agrobacterium</taxon>
        <taxon>Agrobacterium tumefaciens complex</taxon>
    </lineage>
</organism>
<comment type="caution">
    <text evidence="1">The sequence shown here is derived from an EMBL/GenBank/DDBJ whole genome shotgun (WGS) entry which is preliminary data.</text>
</comment>
<sequence length="67" mass="7638">MAKRTVENTKRPVRKWLLNEVDPLSATDGDLIEICNQLNATPRTCLGYRTPAEVFRKKLLAEMRHAG</sequence>